<name>A0A1J5QGK1_9ZZZZ</name>
<feature type="transmembrane region" description="Helical" evidence="9">
    <location>
        <begin position="158"/>
        <end position="179"/>
    </location>
</feature>
<dbReference type="PANTHER" id="PTHR45436">
    <property type="entry name" value="SENSOR HISTIDINE KINASE YKOH"/>
    <property type="match status" value="1"/>
</dbReference>
<dbReference type="CDD" id="cd06225">
    <property type="entry name" value="HAMP"/>
    <property type="match status" value="1"/>
</dbReference>
<sequence length="454" mass="50492">MSISELSRTVAFRLTLFYSLFFTICVVMLLGFVYWQTAAEMTRRVDQILTLERASFAALPSAQLPDLIDKSVQRDQRHIYFYGLFALDGQLVAGNVPWLPQGLPLDGSIYEIVLPAGSVQAQSIPIRVLAIRLGSGDVLLIGHDVKQLIEFVEIMRRAFFWGGSLTIMLGLMFGLVLSFRPLRRIEQVQQICELIVHGNIRQRLPVSGHHDELDMLAAIVNRMLDEIERLMAEAKSVGDHIAHDLRTPLTRLRAVLYRMQQQLGDAPAQHAMVEPVIAEVDLLLLRFRALLRISEIENKQRRAGFKSIRLHEILEQAVTFIEPLAEAKSIHLSMAAERVAAIHGDGELLFEAIINLLDNAIKFTPAGGRVEARLSSGAGGAQIDISDSGSGIMESERAAVLNRFYRGENELHTSGFGLGLSIVMAIVRLHDFRFELGDAGPGTRATIFCWPHSG</sequence>
<dbReference type="EMBL" id="MLJW01001815">
    <property type="protein sequence ID" value="OIQ76635.1"/>
    <property type="molecule type" value="Genomic_DNA"/>
</dbReference>
<keyword evidence="4 12" id="KW-0808">Transferase</keyword>
<dbReference type="InterPro" id="IPR036097">
    <property type="entry name" value="HisK_dim/P_sf"/>
</dbReference>
<keyword evidence="3" id="KW-0597">Phosphoprotein</keyword>
<evidence type="ECO:0000256" key="1">
    <source>
        <dbReference type="ARBA" id="ARBA00000085"/>
    </source>
</evidence>
<dbReference type="Gene3D" id="6.10.340.10">
    <property type="match status" value="1"/>
</dbReference>
<proteinExistence type="predicted"/>
<keyword evidence="12" id="KW-0378">Hydrolase</keyword>
<feature type="transmembrane region" description="Helical" evidence="9">
    <location>
        <begin position="16"/>
        <end position="35"/>
    </location>
</feature>
<dbReference type="InterPro" id="IPR005467">
    <property type="entry name" value="His_kinase_dom"/>
</dbReference>
<comment type="caution">
    <text evidence="12">The sequence shown here is derived from an EMBL/GenBank/DDBJ whole genome shotgun (WGS) entry which is preliminary data.</text>
</comment>
<dbReference type="Gene3D" id="1.10.287.130">
    <property type="match status" value="1"/>
</dbReference>
<evidence type="ECO:0000259" key="11">
    <source>
        <dbReference type="PROSITE" id="PS50885"/>
    </source>
</evidence>
<keyword evidence="9" id="KW-0472">Membrane</keyword>
<feature type="domain" description="Histidine kinase" evidence="10">
    <location>
        <begin position="240"/>
        <end position="438"/>
    </location>
</feature>
<keyword evidence="8" id="KW-0902">Two-component regulatory system</keyword>
<dbReference type="SUPFAM" id="SSF55874">
    <property type="entry name" value="ATPase domain of HSP90 chaperone/DNA topoisomerase II/histidine kinase"/>
    <property type="match status" value="1"/>
</dbReference>
<dbReference type="InterPro" id="IPR036890">
    <property type="entry name" value="HATPase_C_sf"/>
</dbReference>
<evidence type="ECO:0000259" key="10">
    <source>
        <dbReference type="PROSITE" id="PS50109"/>
    </source>
</evidence>
<dbReference type="InterPro" id="IPR050428">
    <property type="entry name" value="TCS_sensor_his_kinase"/>
</dbReference>
<evidence type="ECO:0000313" key="12">
    <source>
        <dbReference type="EMBL" id="OIQ76635.1"/>
    </source>
</evidence>
<keyword evidence="5 9" id="KW-0812">Transmembrane</keyword>
<evidence type="ECO:0000256" key="9">
    <source>
        <dbReference type="SAM" id="Phobius"/>
    </source>
</evidence>
<evidence type="ECO:0000256" key="6">
    <source>
        <dbReference type="ARBA" id="ARBA00022777"/>
    </source>
</evidence>
<gene>
    <name evidence="12" type="primary">mprB_2</name>
    <name evidence="12" type="ORF">GALL_416840</name>
</gene>
<evidence type="ECO:0000256" key="5">
    <source>
        <dbReference type="ARBA" id="ARBA00022692"/>
    </source>
</evidence>
<dbReference type="Gene3D" id="3.30.565.10">
    <property type="entry name" value="Histidine kinase-like ATPase, C-terminal domain"/>
    <property type="match status" value="1"/>
</dbReference>
<dbReference type="AlphaFoldDB" id="A0A1J5QGK1"/>
<dbReference type="InterPro" id="IPR003594">
    <property type="entry name" value="HATPase_dom"/>
</dbReference>
<dbReference type="SMART" id="SM00304">
    <property type="entry name" value="HAMP"/>
    <property type="match status" value="1"/>
</dbReference>
<accession>A0A1J5QGK1</accession>
<dbReference type="SUPFAM" id="SSF158472">
    <property type="entry name" value="HAMP domain-like"/>
    <property type="match status" value="1"/>
</dbReference>
<dbReference type="GO" id="GO:0016787">
    <property type="term" value="F:hydrolase activity"/>
    <property type="evidence" value="ECO:0007669"/>
    <property type="project" value="UniProtKB-KW"/>
</dbReference>
<reference evidence="12" key="1">
    <citation type="submission" date="2016-10" db="EMBL/GenBank/DDBJ databases">
        <title>Sequence of Gallionella enrichment culture.</title>
        <authorList>
            <person name="Poehlein A."/>
            <person name="Muehling M."/>
            <person name="Daniel R."/>
        </authorList>
    </citation>
    <scope>NUCLEOTIDE SEQUENCE</scope>
</reference>
<dbReference type="CDD" id="cd00082">
    <property type="entry name" value="HisKA"/>
    <property type="match status" value="1"/>
</dbReference>
<evidence type="ECO:0000256" key="2">
    <source>
        <dbReference type="ARBA" id="ARBA00012438"/>
    </source>
</evidence>
<keyword evidence="6 12" id="KW-0418">Kinase</keyword>
<dbReference type="InterPro" id="IPR003660">
    <property type="entry name" value="HAMP_dom"/>
</dbReference>
<dbReference type="PROSITE" id="PS50109">
    <property type="entry name" value="HIS_KIN"/>
    <property type="match status" value="1"/>
</dbReference>
<dbReference type="PANTHER" id="PTHR45436:SF8">
    <property type="entry name" value="HISTIDINE KINASE"/>
    <property type="match status" value="1"/>
</dbReference>
<dbReference type="GO" id="GO:0005886">
    <property type="term" value="C:plasma membrane"/>
    <property type="evidence" value="ECO:0007669"/>
    <property type="project" value="TreeGrafter"/>
</dbReference>
<comment type="catalytic activity">
    <reaction evidence="1">
        <text>ATP + protein L-histidine = ADP + protein N-phospho-L-histidine.</text>
        <dbReference type="EC" id="2.7.13.3"/>
    </reaction>
</comment>
<protein>
    <recommendedName>
        <fullName evidence="2">histidine kinase</fullName>
        <ecNumber evidence="2">2.7.13.3</ecNumber>
    </recommendedName>
</protein>
<dbReference type="Pfam" id="PF02518">
    <property type="entry name" value="HATPase_c"/>
    <property type="match status" value="1"/>
</dbReference>
<evidence type="ECO:0000256" key="3">
    <source>
        <dbReference type="ARBA" id="ARBA00022553"/>
    </source>
</evidence>
<feature type="domain" description="HAMP" evidence="11">
    <location>
        <begin position="182"/>
        <end position="232"/>
    </location>
</feature>
<dbReference type="InterPro" id="IPR003661">
    <property type="entry name" value="HisK_dim/P_dom"/>
</dbReference>
<dbReference type="PROSITE" id="PS50885">
    <property type="entry name" value="HAMP"/>
    <property type="match status" value="1"/>
</dbReference>
<evidence type="ECO:0000256" key="8">
    <source>
        <dbReference type="ARBA" id="ARBA00023012"/>
    </source>
</evidence>
<organism evidence="12">
    <name type="scientific">mine drainage metagenome</name>
    <dbReference type="NCBI Taxonomy" id="410659"/>
    <lineage>
        <taxon>unclassified sequences</taxon>
        <taxon>metagenomes</taxon>
        <taxon>ecological metagenomes</taxon>
    </lineage>
</organism>
<evidence type="ECO:0000256" key="7">
    <source>
        <dbReference type="ARBA" id="ARBA00022989"/>
    </source>
</evidence>
<evidence type="ECO:0000256" key="4">
    <source>
        <dbReference type="ARBA" id="ARBA00022679"/>
    </source>
</evidence>
<keyword evidence="7 9" id="KW-1133">Transmembrane helix</keyword>
<dbReference type="Pfam" id="PF00672">
    <property type="entry name" value="HAMP"/>
    <property type="match status" value="1"/>
</dbReference>
<dbReference type="SUPFAM" id="SSF47384">
    <property type="entry name" value="Homodimeric domain of signal transducing histidine kinase"/>
    <property type="match status" value="1"/>
</dbReference>
<dbReference type="SMART" id="SM00387">
    <property type="entry name" value="HATPase_c"/>
    <property type="match status" value="1"/>
</dbReference>
<dbReference type="EC" id="2.7.13.3" evidence="2"/>
<dbReference type="GO" id="GO:0000155">
    <property type="term" value="F:phosphorelay sensor kinase activity"/>
    <property type="evidence" value="ECO:0007669"/>
    <property type="project" value="InterPro"/>
</dbReference>